<name>Q8EW69_MALP2</name>
<dbReference type="Gene3D" id="3.40.50.510">
    <property type="entry name" value="Phosphotransferase system, mannose-type IIA component"/>
    <property type="match status" value="1"/>
</dbReference>
<dbReference type="KEGG" id="mpe:MYPE3340"/>
<evidence type="ECO:0000256" key="1">
    <source>
        <dbReference type="ARBA" id="ARBA00001113"/>
    </source>
</evidence>
<reference evidence="7 8" key="1">
    <citation type="journal article" date="2002" name="Nucleic Acids Res.">
        <title>The complete genomic sequence of Mycoplasma penetrans, an intracellular bacterial pathogen in humans.</title>
        <authorList>
            <person name="Sasaki Y."/>
            <person name="Ishikawa J."/>
            <person name="Yamashita A."/>
            <person name="Oshima K."/>
            <person name="Kenri T."/>
            <person name="Furuya K."/>
            <person name="Yoshino C."/>
            <person name="Horino A."/>
            <person name="Shiba T."/>
            <person name="Sasaki T."/>
            <person name="Hattori M."/>
        </authorList>
    </citation>
    <scope>NUCLEOTIDE SEQUENCE [LARGE SCALE GENOMIC DNA]</scope>
    <source>
        <strain evidence="7 8">HF-2</strain>
    </source>
</reference>
<dbReference type="PANTHER" id="PTHR38594:SF1">
    <property type="entry name" value="PEP-DEPENDENT DIHYDROXYACETONE KINASE, PHOSPHORYL DONOR SUBUNIT DHAM"/>
    <property type="match status" value="1"/>
</dbReference>
<dbReference type="GO" id="GO:0016020">
    <property type="term" value="C:membrane"/>
    <property type="evidence" value="ECO:0007669"/>
    <property type="project" value="InterPro"/>
</dbReference>
<organism evidence="7 8">
    <name type="scientific">Malacoplasma penetrans (strain HF-2)</name>
    <name type="common">Mycoplasma penetrans</name>
    <dbReference type="NCBI Taxonomy" id="272633"/>
    <lineage>
        <taxon>Bacteria</taxon>
        <taxon>Bacillati</taxon>
        <taxon>Mycoplasmatota</taxon>
        <taxon>Mycoplasmoidales</taxon>
        <taxon>Mycoplasmoidaceae</taxon>
        <taxon>Malacoplasma</taxon>
    </lineage>
</organism>
<dbReference type="InterPro" id="IPR039643">
    <property type="entry name" value="DhaM"/>
</dbReference>
<evidence type="ECO:0000259" key="6">
    <source>
        <dbReference type="PROSITE" id="PS51096"/>
    </source>
</evidence>
<gene>
    <name evidence="7" type="ordered locus">MYPE3340</name>
</gene>
<comment type="catalytic activity">
    <reaction evidence="1">
        <text>dihydroxyacetone + phosphoenolpyruvate = dihydroxyacetone phosphate + pyruvate</text>
        <dbReference type="Rhea" id="RHEA:18381"/>
        <dbReference type="ChEBI" id="CHEBI:15361"/>
        <dbReference type="ChEBI" id="CHEBI:16016"/>
        <dbReference type="ChEBI" id="CHEBI:57642"/>
        <dbReference type="ChEBI" id="CHEBI:58702"/>
        <dbReference type="EC" id="2.7.1.121"/>
    </reaction>
</comment>
<dbReference type="HOGENOM" id="CLU_045361_2_2_14"/>
<evidence type="ECO:0000313" key="7">
    <source>
        <dbReference type="EMBL" id="BAC44127.1"/>
    </source>
</evidence>
<dbReference type="Proteomes" id="UP000002522">
    <property type="component" value="Chromosome"/>
</dbReference>
<evidence type="ECO:0000256" key="4">
    <source>
        <dbReference type="ARBA" id="ARBA00022679"/>
    </source>
</evidence>
<dbReference type="GO" id="GO:0047324">
    <property type="term" value="F:phosphoenolpyruvate-glycerone phosphotransferase activity"/>
    <property type="evidence" value="ECO:0007669"/>
    <property type="project" value="UniProtKB-EC"/>
</dbReference>
<dbReference type="InterPro" id="IPR036662">
    <property type="entry name" value="PTS_EIIA_man-typ_sf"/>
</dbReference>
<evidence type="ECO:0000256" key="5">
    <source>
        <dbReference type="ARBA" id="ARBA00046577"/>
    </source>
</evidence>
<dbReference type="InParanoid" id="Q8EW69"/>
<protein>
    <recommendedName>
        <fullName evidence="3">phosphoenolpyruvate--glycerone phosphotransferase</fullName>
        <ecNumber evidence="3">2.7.1.121</ecNumber>
    </recommendedName>
</protein>
<dbReference type="eggNOG" id="COG3412">
    <property type="taxonomic scope" value="Bacteria"/>
</dbReference>
<evidence type="ECO:0000256" key="2">
    <source>
        <dbReference type="ARBA" id="ARBA00002788"/>
    </source>
</evidence>
<dbReference type="PANTHER" id="PTHR38594">
    <property type="entry name" value="PEP-DEPENDENT DIHYDROXYACETONE KINASE, PHOSPHORYL DONOR SUBUNIT DHAM"/>
    <property type="match status" value="1"/>
</dbReference>
<dbReference type="InterPro" id="IPR004701">
    <property type="entry name" value="PTS_EIIA_man-typ"/>
</dbReference>
<sequence length="133" mass="14649">MVGIIVVSHSFLLGQEIIKLCNEMKKNNFEIINCSGLDKNTFGSDPIKIKEAIENNIKGNEGVFVFCDLGSSILNSQLAIDLIEDESIDKSKIIIADAPIVEGTLVASTLNFDGNFNQIIDELKQLKTFDKTK</sequence>
<dbReference type="Pfam" id="PF03610">
    <property type="entry name" value="EIIA-man"/>
    <property type="match status" value="1"/>
</dbReference>
<keyword evidence="8" id="KW-1185">Reference proteome</keyword>
<dbReference type="GO" id="GO:0019563">
    <property type="term" value="P:glycerol catabolic process"/>
    <property type="evidence" value="ECO:0007669"/>
    <property type="project" value="InterPro"/>
</dbReference>
<accession>Q8EW69</accession>
<evidence type="ECO:0000313" key="8">
    <source>
        <dbReference type="Proteomes" id="UP000002522"/>
    </source>
</evidence>
<dbReference type="NCBIfam" id="TIGR02364">
    <property type="entry name" value="dha_pts"/>
    <property type="match status" value="1"/>
</dbReference>
<dbReference type="GO" id="GO:0009401">
    <property type="term" value="P:phosphoenolpyruvate-dependent sugar phosphotransferase system"/>
    <property type="evidence" value="ECO:0007669"/>
    <property type="project" value="InterPro"/>
</dbReference>
<evidence type="ECO:0000256" key="3">
    <source>
        <dbReference type="ARBA" id="ARBA00012095"/>
    </source>
</evidence>
<comment type="subunit">
    <text evidence="5">Homodimer. The dihydroxyacetone kinase complex is composed of a homodimer of DhaM, a homodimer of DhaK and the subunit DhaL.</text>
</comment>
<feature type="domain" description="PTS EIIA type-4" evidence="6">
    <location>
        <begin position="1"/>
        <end position="133"/>
    </location>
</feature>
<dbReference type="SUPFAM" id="SSF53062">
    <property type="entry name" value="PTS system fructose IIA component-like"/>
    <property type="match status" value="1"/>
</dbReference>
<dbReference type="PROSITE" id="PS51096">
    <property type="entry name" value="PTS_EIIA_TYPE_4"/>
    <property type="match status" value="1"/>
</dbReference>
<dbReference type="EMBL" id="BA000026">
    <property type="protein sequence ID" value="BAC44127.1"/>
    <property type="molecule type" value="Genomic_DNA"/>
</dbReference>
<dbReference type="STRING" id="272633.gene:10731439"/>
<dbReference type="InterPro" id="IPR012844">
    <property type="entry name" value="DhaM_N"/>
</dbReference>
<proteinExistence type="predicted"/>
<dbReference type="AlphaFoldDB" id="Q8EW69"/>
<dbReference type="EC" id="2.7.1.121" evidence="3"/>
<comment type="function">
    <text evidence="2">Component of the dihydroxyacetone kinase complex, which is responsible for the phosphoenolpyruvate (PEP)-dependent phosphorylation of dihydroxyacetone. DhaM serves as the phosphoryl donor. Is phosphorylated by phosphoenolpyruvate in an EI- and HPr-dependent reaction, and a phosphorelay system on histidine residues finally leads to phosphoryl transfer to DhaL and dihydroxyacetone.</text>
</comment>
<dbReference type="RefSeq" id="WP_011077163.1">
    <property type="nucleotide sequence ID" value="NC_004432.1"/>
</dbReference>
<keyword evidence="4" id="KW-0808">Transferase</keyword>